<keyword evidence="3" id="KW-1185">Reference proteome</keyword>
<evidence type="ECO:0000313" key="2">
    <source>
        <dbReference type="EMBL" id="KAG9390947.1"/>
    </source>
</evidence>
<protein>
    <recommendedName>
        <fullName evidence="4">PH domain-containing protein</fullName>
    </recommendedName>
</protein>
<feature type="compositionally biased region" description="Acidic residues" evidence="1">
    <location>
        <begin position="297"/>
        <end position="306"/>
    </location>
</feature>
<comment type="caution">
    <text evidence="2">The sequence shown here is derived from an EMBL/GenBank/DDBJ whole genome shotgun (WGS) entry which is preliminary data.</text>
</comment>
<organism evidence="2 3">
    <name type="scientific">Carpediemonas membranifera</name>
    <dbReference type="NCBI Taxonomy" id="201153"/>
    <lineage>
        <taxon>Eukaryota</taxon>
        <taxon>Metamonada</taxon>
        <taxon>Carpediemonas-like organisms</taxon>
        <taxon>Carpediemonas</taxon>
    </lineage>
</organism>
<feature type="compositionally biased region" description="Basic and acidic residues" evidence="1">
    <location>
        <begin position="93"/>
        <end position="103"/>
    </location>
</feature>
<dbReference type="EMBL" id="JAHDYR010000062">
    <property type="protein sequence ID" value="KAG9390947.1"/>
    <property type="molecule type" value="Genomic_DNA"/>
</dbReference>
<name>A0A8J6B1D3_9EUKA</name>
<dbReference type="Proteomes" id="UP000717585">
    <property type="component" value="Unassembled WGS sequence"/>
</dbReference>
<proteinExistence type="predicted"/>
<feature type="region of interest" description="Disordered" evidence="1">
    <location>
        <begin position="79"/>
        <end position="111"/>
    </location>
</feature>
<sequence length="447" mass="48567">MRSLVTLIIDPDVNYIVCRENSGSTTKFMHYFNQMQLEYDRKDLMVQIDSGSNRFMYQFSTIMDFTTFLDVCREQLVKIRRTDGPSPQLPSRDPPKPGEEAAKPAEPGPTDYAKKFEEMLKREAKEARDRATVPSPVSRMNMAFDALRVQRDPSTLAQTTLVEPEVLDPEPVPSPSVVRHRVEAMSLASMPDLDSIIGDGELQAMAEPVSAPPREAPVPELRVLGLLPDHIADLLGLPAGCVIAMPQGPVADVPVLGEADATAAGHEEDDVAETQPVASVEQQHETDPVTVAHDPEPAPDSDEDGCEPAPAVAPIALDDVEPVVEQIEPTPDTAGHATPDYSALSRQLVAILKRGSVFIKHDGVRSQPRELYLDTDAHVLAWRAIGKKDAPEMAVPILEAKVYPDDTRAIKPSKAGLVVCHDGEETVFGAGSASLRDKWVSAMDALG</sequence>
<gene>
    <name evidence="2" type="ORF">J8273_7220</name>
</gene>
<evidence type="ECO:0000256" key="1">
    <source>
        <dbReference type="SAM" id="MobiDB-lite"/>
    </source>
</evidence>
<accession>A0A8J6B1D3</accession>
<feature type="region of interest" description="Disordered" evidence="1">
    <location>
        <begin position="263"/>
        <end position="307"/>
    </location>
</feature>
<evidence type="ECO:0008006" key="4">
    <source>
        <dbReference type="Google" id="ProtNLM"/>
    </source>
</evidence>
<evidence type="ECO:0000313" key="3">
    <source>
        <dbReference type="Proteomes" id="UP000717585"/>
    </source>
</evidence>
<reference evidence="2" key="1">
    <citation type="submission" date="2021-05" db="EMBL/GenBank/DDBJ databases">
        <title>A free-living protist that lacks canonical eukaryotic 1 DNA replication and segregation systems.</title>
        <authorList>
            <person name="Salas-Leiva D.E."/>
            <person name="Tromer E.C."/>
            <person name="Curtis B.A."/>
            <person name="Jerlstrom-Hultqvist J."/>
            <person name="Kolisko M."/>
            <person name="Yi Z."/>
            <person name="Salas-Leiva J.S."/>
            <person name="Gallot-Lavallee L."/>
            <person name="Kops G.J.P.L."/>
            <person name="Archibald J.M."/>
            <person name="Simpson A.G.B."/>
            <person name="Roger A.J."/>
        </authorList>
    </citation>
    <scope>NUCLEOTIDE SEQUENCE</scope>
    <source>
        <strain evidence="2">BICM</strain>
    </source>
</reference>
<dbReference type="AlphaFoldDB" id="A0A8J6B1D3"/>